<evidence type="ECO:0000313" key="1">
    <source>
        <dbReference type="EMBL" id="KAJ8118300.1"/>
    </source>
</evidence>
<dbReference type="EMBL" id="JAPHNI010000023">
    <property type="protein sequence ID" value="KAJ8118300.1"/>
    <property type="molecule type" value="Genomic_DNA"/>
</dbReference>
<evidence type="ECO:0000313" key="2">
    <source>
        <dbReference type="Proteomes" id="UP001153331"/>
    </source>
</evidence>
<sequence>MAHSRSDTEVDPMIFLIQLLFFAHHLLGEPSEDYADWLAHLLQSNSDVLAEQVTSQAADSVSRAEFQQQIETYKSVRIAAIAIMPANGCKIPFLSCQKGKVSNPSNAYTMPYTRGELMPNNGDVKFLDERNKLMQSFLIYGVSQLMNLRHKPEFETYRQLLITCDRYAVQSQVDVEWTPPLELLQQQQTRAGILLPAACKTYCNSLEYTWWTDLALRVNNTRDVIKVLRNMIGSCCFVYDCIDFDGSGVVRSEAVSGCGQKMCG</sequence>
<dbReference type="Proteomes" id="UP001153331">
    <property type="component" value="Unassembled WGS sequence"/>
</dbReference>
<gene>
    <name evidence="1" type="ORF">OPT61_g683</name>
</gene>
<comment type="caution">
    <text evidence="1">The sequence shown here is derived from an EMBL/GenBank/DDBJ whole genome shotgun (WGS) entry which is preliminary data.</text>
</comment>
<organism evidence="1 2">
    <name type="scientific">Boeremia exigua</name>
    <dbReference type="NCBI Taxonomy" id="749465"/>
    <lineage>
        <taxon>Eukaryota</taxon>
        <taxon>Fungi</taxon>
        <taxon>Dikarya</taxon>
        <taxon>Ascomycota</taxon>
        <taxon>Pezizomycotina</taxon>
        <taxon>Dothideomycetes</taxon>
        <taxon>Pleosporomycetidae</taxon>
        <taxon>Pleosporales</taxon>
        <taxon>Pleosporineae</taxon>
        <taxon>Didymellaceae</taxon>
        <taxon>Boeremia</taxon>
    </lineage>
</organism>
<reference evidence="1" key="1">
    <citation type="submission" date="2022-11" db="EMBL/GenBank/DDBJ databases">
        <title>Genome Sequence of Boeremia exigua.</title>
        <authorList>
            <person name="Buettner E."/>
        </authorList>
    </citation>
    <scope>NUCLEOTIDE SEQUENCE</scope>
    <source>
        <strain evidence="1">CU02</strain>
    </source>
</reference>
<name>A0ACC2IT04_9PLEO</name>
<proteinExistence type="predicted"/>
<accession>A0ACC2IT04</accession>
<protein>
    <submittedName>
        <fullName evidence="1">Uncharacterized protein</fullName>
    </submittedName>
</protein>
<keyword evidence="2" id="KW-1185">Reference proteome</keyword>